<evidence type="ECO:0000256" key="5">
    <source>
        <dbReference type="ARBA" id="ARBA00023053"/>
    </source>
</evidence>
<evidence type="ECO:0000256" key="4">
    <source>
        <dbReference type="ARBA" id="ARBA00022989"/>
    </source>
</evidence>
<comment type="subcellular location">
    <subcellularLocation>
        <location evidence="1">Membrane</location>
        <topology evidence="1">Multi-pass membrane protein</topology>
    </subcellularLocation>
</comment>
<evidence type="ECO:0000256" key="7">
    <source>
        <dbReference type="ARBA" id="ARBA00023136"/>
    </source>
</evidence>
<feature type="transmembrane region" description="Helical" evidence="12">
    <location>
        <begin position="55"/>
        <end position="72"/>
    </location>
</feature>
<dbReference type="PRINTS" id="PR01084">
    <property type="entry name" value="NAHEXCHNGR"/>
</dbReference>
<feature type="transmembrane region" description="Helical" evidence="12">
    <location>
        <begin position="20"/>
        <end position="43"/>
    </location>
</feature>
<evidence type="ECO:0000256" key="8">
    <source>
        <dbReference type="ARBA" id="ARBA00023201"/>
    </source>
</evidence>
<evidence type="ECO:0000256" key="6">
    <source>
        <dbReference type="ARBA" id="ARBA00023065"/>
    </source>
</evidence>
<accession>A0ABP0TBK6</accession>
<feature type="transmembrane region" description="Helical" evidence="12">
    <location>
        <begin position="260"/>
        <end position="285"/>
    </location>
</feature>
<dbReference type="EMBL" id="OZ019893">
    <property type="protein sequence ID" value="CAK9191605.1"/>
    <property type="molecule type" value="Genomic_DNA"/>
</dbReference>
<keyword evidence="11" id="KW-0050">Antiport</keyword>
<keyword evidence="3 11" id="KW-0812">Transmembrane</keyword>
<evidence type="ECO:0000256" key="12">
    <source>
        <dbReference type="SAM" id="Phobius"/>
    </source>
</evidence>
<proteinExistence type="inferred from homology"/>
<feature type="transmembrane region" description="Helical" evidence="12">
    <location>
        <begin position="175"/>
        <end position="198"/>
    </location>
</feature>
<comment type="catalytic activity">
    <reaction evidence="9">
        <text>Na(+)(in) + H(+)(out) = Na(+)(out) + H(+)(in)</text>
        <dbReference type="Rhea" id="RHEA:29419"/>
        <dbReference type="ChEBI" id="CHEBI:15378"/>
        <dbReference type="ChEBI" id="CHEBI:29101"/>
    </reaction>
</comment>
<keyword evidence="8 11" id="KW-0739">Sodium transport</keyword>
<dbReference type="InterPro" id="IPR004709">
    <property type="entry name" value="NaH_exchanger"/>
</dbReference>
<keyword evidence="2 11" id="KW-0813">Transport</keyword>
<feature type="transmembrane region" description="Helical" evidence="12">
    <location>
        <begin position="384"/>
        <end position="404"/>
    </location>
</feature>
<keyword evidence="7 12" id="KW-0472">Membrane</keyword>
<evidence type="ECO:0000259" key="13">
    <source>
        <dbReference type="Pfam" id="PF00999"/>
    </source>
</evidence>
<feature type="transmembrane region" description="Helical" evidence="12">
    <location>
        <begin position="218"/>
        <end position="240"/>
    </location>
</feature>
<evidence type="ECO:0000256" key="9">
    <source>
        <dbReference type="ARBA" id="ARBA00047524"/>
    </source>
</evidence>
<dbReference type="NCBIfam" id="TIGR00840">
    <property type="entry name" value="b_cpa1"/>
    <property type="match status" value="1"/>
</dbReference>
<keyword evidence="6 11" id="KW-0406">Ion transport</keyword>
<feature type="transmembrane region" description="Helical" evidence="12">
    <location>
        <begin position="343"/>
        <end position="363"/>
    </location>
</feature>
<comment type="catalytic activity">
    <reaction evidence="10">
        <text>K(+)(in) + H(+)(out) = K(+)(out) + H(+)(in)</text>
        <dbReference type="Rhea" id="RHEA:29467"/>
        <dbReference type="ChEBI" id="CHEBI:15378"/>
        <dbReference type="ChEBI" id="CHEBI:29103"/>
    </reaction>
</comment>
<evidence type="ECO:0000256" key="1">
    <source>
        <dbReference type="ARBA" id="ARBA00004141"/>
    </source>
</evidence>
<feature type="transmembrane region" description="Helical" evidence="12">
    <location>
        <begin position="305"/>
        <end position="323"/>
    </location>
</feature>
<evidence type="ECO:0000256" key="10">
    <source>
        <dbReference type="ARBA" id="ARBA00047912"/>
    </source>
</evidence>
<evidence type="ECO:0000256" key="11">
    <source>
        <dbReference type="RuleBase" id="RU003722"/>
    </source>
</evidence>
<organism evidence="14 15">
    <name type="scientific">Sphagnum troendelagicum</name>
    <dbReference type="NCBI Taxonomy" id="128251"/>
    <lineage>
        <taxon>Eukaryota</taxon>
        <taxon>Viridiplantae</taxon>
        <taxon>Streptophyta</taxon>
        <taxon>Embryophyta</taxon>
        <taxon>Bryophyta</taxon>
        <taxon>Sphagnophytina</taxon>
        <taxon>Sphagnopsida</taxon>
        <taxon>Sphagnales</taxon>
        <taxon>Sphagnaceae</taxon>
        <taxon>Sphagnum</taxon>
    </lineage>
</organism>
<evidence type="ECO:0000256" key="2">
    <source>
        <dbReference type="ARBA" id="ARBA00022448"/>
    </source>
</evidence>
<reference evidence="14 15" key="1">
    <citation type="submission" date="2024-02" db="EMBL/GenBank/DDBJ databases">
        <authorList>
            <consortium name="ELIXIR-Norway"/>
            <consortium name="Elixir Norway"/>
        </authorList>
    </citation>
    <scope>NUCLEOTIDE SEQUENCE [LARGE SCALE GENOMIC DNA]</scope>
</reference>
<feature type="domain" description="Cation/H+ exchanger transmembrane" evidence="13">
    <location>
        <begin position="34"/>
        <end position="443"/>
    </location>
</feature>
<evidence type="ECO:0000256" key="3">
    <source>
        <dbReference type="ARBA" id="ARBA00022692"/>
    </source>
</evidence>
<sequence>MAGTVQFLMSSAGIGEDADHTHVMAICLFVTLLCACIVLGHLLEENRWMNESITALILGFCTGIIVLVTSKGSSSHILQFNEELFFIYLLPPIIFNAGFQVKKKQFFQNFVAIMLFGVVGVFISFAIISAGSSFVFPKLGLGKLLIQDYLALGTIFSATDSVCTLQVLSQDDTPLLYSLVFGEGVVNDATSVVLFRAVQKLTFDDFTSMEVLQMSGSFFYLFFSSTVLGIATGLLSAYIIKTLYFARHSTDREIAIMTLMAYLSYILAELLFLSGILTVFFCGIVMSHYTWHNVTESSRVTTKHAFATMSFIAETFIFLYVGMDALDLDKWKMTTTTVGQSFGLFSTLLVLILVGRAAFVFPLSALSNYMCKSANTKIGIRQQIIIWWAGLMRGAVSIALAFNQFTISGDAKNPEFAAAITTTIGVVLFSTVVFGMLTKPLIHWLLPPHLRSYISDTSDPPSPKDLNFINDFNVPLLLDSNQRGNSGFFSGIVSRHSSLGMLLAAPTSYIHDLWRSFDDSYMRPVFGGRGFVPYIPGSLTIAEEDEHHPSHF</sequence>
<feature type="transmembrane region" description="Helical" evidence="12">
    <location>
        <begin position="84"/>
        <end position="101"/>
    </location>
</feature>
<feature type="transmembrane region" description="Helical" evidence="12">
    <location>
        <begin position="113"/>
        <end position="136"/>
    </location>
</feature>
<name>A0ABP0TBK6_9BRYO</name>
<evidence type="ECO:0000313" key="14">
    <source>
        <dbReference type="EMBL" id="CAK9191605.1"/>
    </source>
</evidence>
<keyword evidence="15" id="KW-1185">Reference proteome</keyword>
<dbReference type="Gene3D" id="6.10.140.1330">
    <property type="match status" value="1"/>
</dbReference>
<dbReference type="InterPro" id="IPR006153">
    <property type="entry name" value="Cation/H_exchanger_TM"/>
</dbReference>
<dbReference type="InterPro" id="IPR018422">
    <property type="entry name" value="Cation/H_exchanger_CPA1"/>
</dbReference>
<feature type="transmembrane region" description="Helical" evidence="12">
    <location>
        <begin position="416"/>
        <end position="437"/>
    </location>
</feature>
<protein>
    <recommendedName>
        <fullName evidence="11">Sodium/hydrogen exchanger</fullName>
    </recommendedName>
</protein>
<dbReference type="Pfam" id="PF00999">
    <property type="entry name" value="Na_H_Exchanger"/>
    <property type="match status" value="1"/>
</dbReference>
<comment type="similarity">
    <text evidence="11">Belongs to the monovalent cation:proton antiporter 1 (CPA1) transporter (TC 2.A.36) family.</text>
</comment>
<evidence type="ECO:0000313" key="15">
    <source>
        <dbReference type="Proteomes" id="UP001497512"/>
    </source>
</evidence>
<keyword evidence="4 12" id="KW-1133">Transmembrane helix</keyword>
<dbReference type="Proteomes" id="UP001497512">
    <property type="component" value="Chromosome 1"/>
</dbReference>
<gene>
    <name evidence="14" type="ORF">CSSPTR1EN2_LOCUS1474</name>
</gene>
<dbReference type="PANTHER" id="PTHR10110:SF197">
    <property type="entry name" value="SODIUM_HYDROGEN EXCHANGER"/>
    <property type="match status" value="1"/>
</dbReference>
<keyword evidence="5" id="KW-0915">Sodium</keyword>
<dbReference type="PANTHER" id="PTHR10110">
    <property type="entry name" value="SODIUM/HYDROGEN EXCHANGER"/>
    <property type="match status" value="1"/>
</dbReference>